<evidence type="ECO:0000256" key="9">
    <source>
        <dbReference type="ARBA" id="ARBA00022777"/>
    </source>
</evidence>
<protein>
    <recommendedName>
        <fullName evidence="3">histidine kinase</fullName>
        <ecNumber evidence="3">2.7.13.3</ecNumber>
    </recommendedName>
</protein>
<keyword evidence="13 14" id="KW-0472">Membrane</keyword>
<name>A0A1H0KQS8_9BACT</name>
<keyword evidence="17" id="KW-1185">Reference proteome</keyword>
<dbReference type="InterPro" id="IPR004358">
    <property type="entry name" value="Sig_transdc_His_kin-like_C"/>
</dbReference>
<evidence type="ECO:0000313" key="16">
    <source>
        <dbReference type="EMBL" id="SDO58317.1"/>
    </source>
</evidence>
<dbReference type="SMART" id="SM00387">
    <property type="entry name" value="HATPase_c"/>
    <property type="match status" value="1"/>
</dbReference>
<keyword evidence="4" id="KW-1003">Cell membrane</keyword>
<dbReference type="SUPFAM" id="SSF103190">
    <property type="entry name" value="Sensory domain-like"/>
    <property type="match status" value="1"/>
</dbReference>
<evidence type="ECO:0000256" key="6">
    <source>
        <dbReference type="ARBA" id="ARBA00022679"/>
    </source>
</evidence>
<dbReference type="Pfam" id="PF00989">
    <property type="entry name" value="PAS"/>
    <property type="match status" value="1"/>
</dbReference>
<evidence type="ECO:0000256" key="3">
    <source>
        <dbReference type="ARBA" id="ARBA00012438"/>
    </source>
</evidence>
<evidence type="ECO:0000256" key="12">
    <source>
        <dbReference type="ARBA" id="ARBA00023012"/>
    </source>
</evidence>
<evidence type="ECO:0000313" key="17">
    <source>
        <dbReference type="Proteomes" id="UP000199073"/>
    </source>
</evidence>
<dbReference type="STRING" id="91360.SAMN05660330_00594"/>
<sequence length="530" mass="57888">MQSMKLQNKMTVLILGLILLLTIAGSLFTLTLISTILEKQIGSRALKVSQSVALIPAIKEDLQRGNPQTSRIQELAERIRRETGAQFIVVGDKDGRRYSHPVVERLGQLMVGGDNDRALVYGQSYISKATGTLGPSIRGKVPVFGDDGRIIGIVSVGYLVENVNSIIHGYYLKILSVFTIIVLLGIALTIKITSDLKNAIFGLEPEEIATLLQEKTATLEAIREGIMAIDSQGNITTVNRAAFDTLGIDKNSDPIGRHVTEVIPETLMLEVLATGKSQLDKVLHHGEKELIVNRIPIIIGNRVTGVVSSFRDKSELDILAKKLSQVKKYSEMLRTQTHEYSNKLHTISGLIQIGGYQEAIELIGSETSGYQQLINTLMNIVPDPVVAGTILGKYNKARELKIDMLVDPDSSMSEIPGWIGREHLVTILGNILDNAFEAVRRKNGGQKIVRLAMTDLGQDLIFEIDDSGPGLEPDLYDKVFDKGYSSKDEQGHGMGLYLVESHVTGMGGTINIGRSELGGCAITVILPKTR</sequence>
<dbReference type="SMART" id="SM00091">
    <property type="entry name" value="PAS"/>
    <property type="match status" value="1"/>
</dbReference>
<keyword evidence="9 16" id="KW-0418">Kinase</keyword>
<evidence type="ECO:0000256" key="8">
    <source>
        <dbReference type="ARBA" id="ARBA00022741"/>
    </source>
</evidence>
<dbReference type="SUPFAM" id="SSF55785">
    <property type="entry name" value="PYP-like sensor domain (PAS domain)"/>
    <property type="match status" value="1"/>
</dbReference>
<dbReference type="CDD" id="cd00130">
    <property type="entry name" value="PAS"/>
    <property type="match status" value="1"/>
</dbReference>
<evidence type="ECO:0000259" key="15">
    <source>
        <dbReference type="PROSITE" id="PS50109"/>
    </source>
</evidence>
<keyword evidence="6" id="KW-0808">Transferase</keyword>
<feature type="transmembrane region" description="Helical" evidence="14">
    <location>
        <begin position="12"/>
        <end position="37"/>
    </location>
</feature>
<dbReference type="SUPFAM" id="SSF55874">
    <property type="entry name" value="ATPase domain of HSP90 chaperone/DNA topoisomerase II/histidine kinase"/>
    <property type="match status" value="1"/>
</dbReference>
<dbReference type="Pfam" id="PF02518">
    <property type="entry name" value="HATPase_c"/>
    <property type="match status" value="1"/>
</dbReference>
<dbReference type="Pfam" id="PF14689">
    <property type="entry name" value="SPOB_a"/>
    <property type="match status" value="1"/>
</dbReference>
<dbReference type="GO" id="GO:0006355">
    <property type="term" value="P:regulation of DNA-templated transcription"/>
    <property type="evidence" value="ECO:0007669"/>
    <property type="project" value="InterPro"/>
</dbReference>
<dbReference type="InterPro" id="IPR005467">
    <property type="entry name" value="His_kinase_dom"/>
</dbReference>
<evidence type="ECO:0000256" key="4">
    <source>
        <dbReference type="ARBA" id="ARBA00022475"/>
    </source>
</evidence>
<evidence type="ECO:0000256" key="13">
    <source>
        <dbReference type="ARBA" id="ARBA00023136"/>
    </source>
</evidence>
<gene>
    <name evidence="16" type="ORF">SAMN05660330_00594</name>
</gene>
<dbReference type="AlphaFoldDB" id="A0A1H0KQS8"/>
<evidence type="ECO:0000256" key="11">
    <source>
        <dbReference type="ARBA" id="ARBA00022989"/>
    </source>
</evidence>
<dbReference type="FunFam" id="3.30.450.20:FF:000018">
    <property type="entry name" value="Sensor histidine kinase DcuS"/>
    <property type="match status" value="1"/>
</dbReference>
<organism evidence="16 17">
    <name type="scientific">Desulforhopalus singaporensis</name>
    <dbReference type="NCBI Taxonomy" id="91360"/>
    <lineage>
        <taxon>Bacteria</taxon>
        <taxon>Pseudomonadati</taxon>
        <taxon>Thermodesulfobacteriota</taxon>
        <taxon>Desulfobulbia</taxon>
        <taxon>Desulfobulbales</taxon>
        <taxon>Desulfocapsaceae</taxon>
        <taxon>Desulforhopalus</taxon>
    </lineage>
</organism>
<dbReference type="Pfam" id="PF17203">
    <property type="entry name" value="sCache_3_2"/>
    <property type="match status" value="1"/>
</dbReference>
<reference evidence="16 17" key="1">
    <citation type="submission" date="2016-10" db="EMBL/GenBank/DDBJ databases">
        <authorList>
            <person name="de Groot N.N."/>
        </authorList>
    </citation>
    <scope>NUCLEOTIDE SEQUENCE [LARGE SCALE GENOMIC DNA]</scope>
    <source>
        <strain evidence="16 17">DSM 12130</strain>
    </source>
</reference>
<keyword evidence="7 14" id="KW-0812">Transmembrane</keyword>
<dbReference type="PANTHER" id="PTHR43547:SF3">
    <property type="entry name" value="SENSOR PROTEIN CITS"/>
    <property type="match status" value="1"/>
</dbReference>
<accession>A0A1H0KQS8</accession>
<dbReference type="InterPro" id="IPR000014">
    <property type="entry name" value="PAS"/>
</dbReference>
<evidence type="ECO:0000256" key="10">
    <source>
        <dbReference type="ARBA" id="ARBA00022840"/>
    </source>
</evidence>
<dbReference type="InterPro" id="IPR036890">
    <property type="entry name" value="HATPase_C_sf"/>
</dbReference>
<evidence type="ECO:0000256" key="1">
    <source>
        <dbReference type="ARBA" id="ARBA00000085"/>
    </source>
</evidence>
<keyword evidence="12" id="KW-0902">Two-component regulatory system</keyword>
<dbReference type="GO" id="GO:0000155">
    <property type="term" value="F:phosphorelay sensor kinase activity"/>
    <property type="evidence" value="ECO:0007669"/>
    <property type="project" value="TreeGrafter"/>
</dbReference>
<dbReference type="InterPro" id="IPR039506">
    <property type="entry name" value="SPOB_a"/>
</dbReference>
<dbReference type="Gene3D" id="1.10.287.130">
    <property type="match status" value="1"/>
</dbReference>
<comment type="subcellular location">
    <subcellularLocation>
        <location evidence="2">Cell membrane</location>
        <topology evidence="2">Multi-pass membrane protein</topology>
    </subcellularLocation>
</comment>
<keyword evidence="8" id="KW-0547">Nucleotide-binding</keyword>
<dbReference type="Gene3D" id="3.30.565.10">
    <property type="entry name" value="Histidine kinase-like ATPase, C-terminal domain"/>
    <property type="match status" value="1"/>
</dbReference>
<dbReference type="OrthoDB" id="9792686at2"/>
<dbReference type="InterPro" id="IPR035965">
    <property type="entry name" value="PAS-like_dom_sf"/>
</dbReference>
<evidence type="ECO:0000256" key="5">
    <source>
        <dbReference type="ARBA" id="ARBA00022553"/>
    </source>
</evidence>
<dbReference type="PRINTS" id="PR00344">
    <property type="entry name" value="BCTRLSENSOR"/>
</dbReference>
<dbReference type="GO" id="GO:0005886">
    <property type="term" value="C:plasma membrane"/>
    <property type="evidence" value="ECO:0007669"/>
    <property type="project" value="UniProtKB-SubCell"/>
</dbReference>
<feature type="domain" description="Histidine kinase" evidence="15">
    <location>
        <begin position="335"/>
        <end position="530"/>
    </location>
</feature>
<keyword evidence="10" id="KW-0067">ATP-binding</keyword>
<comment type="catalytic activity">
    <reaction evidence="1">
        <text>ATP + protein L-histidine = ADP + protein N-phospho-L-histidine.</text>
        <dbReference type="EC" id="2.7.13.3"/>
    </reaction>
</comment>
<proteinExistence type="predicted"/>
<dbReference type="PROSITE" id="PS50109">
    <property type="entry name" value="HIS_KIN"/>
    <property type="match status" value="1"/>
</dbReference>
<dbReference type="InterPro" id="IPR013767">
    <property type="entry name" value="PAS_fold"/>
</dbReference>
<dbReference type="PANTHER" id="PTHR43547">
    <property type="entry name" value="TWO-COMPONENT HISTIDINE KINASE"/>
    <property type="match status" value="1"/>
</dbReference>
<dbReference type="InterPro" id="IPR033463">
    <property type="entry name" value="sCache_3"/>
</dbReference>
<evidence type="ECO:0000256" key="2">
    <source>
        <dbReference type="ARBA" id="ARBA00004651"/>
    </source>
</evidence>
<keyword evidence="11 14" id="KW-1133">Transmembrane helix</keyword>
<dbReference type="Proteomes" id="UP000199073">
    <property type="component" value="Unassembled WGS sequence"/>
</dbReference>
<evidence type="ECO:0000256" key="14">
    <source>
        <dbReference type="SAM" id="Phobius"/>
    </source>
</evidence>
<dbReference type="InterPro" id="IPR003594">
    <property type="entry name" value="HATPase_dom"/>
</dbReference>
<dbReference type="Gene3D" id="3.30.450.20">
    <property type="entry name" value="PAS domain"/>
    <property type="match status" value="2"/>
</dbReference>
<dbReference type="GO" id="GO:0005524">
    <property type="term" value="F:ATP binding"/>
    <property type="evidence" value="ECO:0007669"/>
    <property type="project" value="UniProtKB-KW"/>
</dbReference>
<dbReference type="InterPro" id="IPR029151">
    <property type="entry name" value="Sensor-like_sf"/>
</dbReference>
<dbReference type="CDD" id="cd18773">
    <property type="entry name" value="PDC1_HK_sensor"/>
    <property type="match status" value="1"/>
</dbReference>
<dbReference type="EC" id="2.7.13.3" evidence="3"/>
<keyword evidence="5" id="KW-0597">Phosphoprotein</keyword>
<evidence type="ECO:0000256" key="7">
    <source>
        <dbReference type="ARBA" id="ARBA00022692"/>
    </source>
</evidence>
<dbReference type="EMBL" id="FNJI01000003">
    <property type="protein sequence ID" value="SDO58317.1"/>
    <property type="molecule type" value="Genomic_DNA"/>
</dbReference>